<evidence type="ECO:0000256" key="4">
    <source>
        <dbReference type="ARBA" id="ARBA00038652"/>
    </source>
</evidence>
<keyword evidence="7" id="KW-0378">Hydrolase</keyword>
<dbReference type="InterPro" id="IPR000055">
    <property type="entry name" value="Restrct_endonuc_typeI_TRD"/>
</dbReference>
<keyword evidence="8" id="KW-1185">Reference proteome</keyword>
<protein>
    <submittedName>
        <fullName evidence="7">Type I restriction enzyme S subunit</fullName>
        <ecNumber evidence="7">3.1.21.3</ecNumber>
    </submittedName>
</protein>
<reference evidence="7 8" key="1">
    <citation type="submission" date="2023-04" db="EMBL/GenBank/DDBJ databases">
        <title>Forest soil microbial communities from Buena Vista Peninsula, Colon Province, Panama.</title>
        <authorList>
            <person name="Bouskill N."/>
        </authorList>
    </citation>
    <scope>NUCLEOTIDE SEQUENCE [LARGE SCALE GENOMIC DNA]</scope>
    <source>
        <strain evidence="7 8">AC80</strain>
    </source>
</reference>
<evidence type="ECO:0000256" key="1">
    <source>
        <dbReference type="ARBA" id="ARBA00010923"/>
    </source>
</evidence>
<evidence type="ECO:0000313" key="7">
    <source>
        <dbReference type="EMBL" id="MDH6199082.1"/>
    </source>
</evidence>
<keyword evidence="5" id="KW-0175">Coiled coil</keyword>
<gene>
    <name evidence="7" type="ORF">M2272_005749</name>
</gene>
<dbReference type="GO" id="GO:0009035">
    <property type="term" value="F:type I site-specific deoxyribonuclease activity"/>
    <property type="evidence" value="ECO:0007669"/>
    <property type="project" value="UniProtKB-EC"/>
</dbReference>
<dbReference type="EC" id="3.1.21.3" evidence="7"/>
<feature type="domain" description="Type I restriction modification DNA specificity" evidence="6">
    <location>
        <begin position="352"/>
        <end position="520"/>
    </location>
</feature>
<evidence type="ECO:0000256" key="3">
    <source>
        <dbReference type="ARBA" id="ARBA00023125"/>
    </source>
</evidence>
<evidence type="ECO:0000256" key="5">
    <source>
        <dbReference type="SAM" id="Coils"/>
    </source>
</evidence>
<dbReference type="SUPFAM" id="SSF116734">
    <property type="entry name" value="DNA methylase specificity domain"/>
    <property type="match status" value="2"/>
</dbReference>
<comment type="subunit">
    <text evidence="4">The methyltransferase is composed of M and S polypeptides.</text>
</comment>
<dbReference type="Proteomes" id="UP001160130">
    <property type="component" value="Unassembled WGS sequence"/>
</dbReference>
<proteinExistence type="inferred from homology"/>
<dbReference type="Pfam" id="PF01420">
    <property type="entry name" value="Methylase_S"/>
    <property type="match status" value="1"/>
</dbReference>
<evidence type="ECO:0000256" key="2">
    <source>
        <dbReference type="ARBA" id="ARBA00022747"/>
    </source>
</evidence>
<dbReference type="Gene3D" id="3.90.220.20">
    <property type="entry name" value="DNA methylase specificity domains"/>
    <property type="match status" value="2"/>
</dbReference>
<comment type="caution">
    <text evidence="7">The sequence shown here is derived from an EMBL/GenBank/DDBJ whole genome shotgun (WGS) entry which is preliminary data.</text>
</comment>
<keyword evidence="2" id="KW-0680">Restriction system</keyword>
<keyword evidence="3" id="KW-0238">DNA-binding</keyword>
<comment type="similarity">
    <text evidence="1">Belongs to the type-I restriction system S methylase family.</text>
</comment>
<dbReference type="PANTHER" id="PTHR43140">
    <property type="entry name" value="TYPE-1 RESTRICTION ENZYME ECOKI SPECIFICITY PROTEIN"/>
    <property type="match status" value="1"/>
</dbReference>
<dbReference type="EMBL" id="JARXVE010000014">
    <property type="protein sequence ID" value="MDH6199082.1"/>
    <property type="molecule type" value="Genomic_DNA"/>
</dbReference>
<name>A0ABT6LA31_9MYCO</name>
<evidence type="ECO:0000259" key="6">
    <source>
        <dbReference type="Pfam" id="PF01420"/>
    </source>
</evidence>
<dbReference type="CDD" id="cd17524">
    <property type="entry name" value="RMtype1_S_EcoUTORF5051P-TRD2-CR2_like"/>
    <property type="match status" value="1"/>
</dbReference>
<feature type="coiled-coil region" evidence="5">
    <location>
        <begin position="243"/>
        <end position="270"/>
    </location>
</feature>
<dbReference type="InterPro" id="IPR051212">
    <property type="entry name" value="Type-I_RE_S_subunit"/>
</dbReference>
<dbReference type="RefSeq" id="WP_280835642.1">
    <property type="nucleotide sequence ID" value="NZ_JARXVE010000014.1"/>
</dbReference>
<organism evidence="7 8">
    <name type="scientific">Mycolicibacterium frederiksbergense</name>
    <dbReference type="NCBI Taxonomy" id="117567"/>
    <lineage>
        <taxon>Bacteria</taxon>
        <taxon>Bacillati</taxon>
        <taxon>Actinomycetota</taxon>
        <taxon>Actinomycetes</taxon>
        <taxon>Mycobacteriales</taxon>
        <taxon>Mycobacteriaceae</taxon>
        <taxon>Mycolicibacterium</taxon>
    </lineage>
</organism>
<sequence>MHSDALSEIVDGLDTFARMPGGLDALRALISDLAVVGELVPQIATEDSGHELLQKVLLRTSGTKPSRKLSSKDPALVSLSLPESWATSYLGNLAVDISYGTSMKASDTGDLPILRMGNIQRQKIDYSTLKFLPQLSDADGLLLRENDLLFNRTNSRELVGKSAVYHGDADAYTFASYLIRVRFDPDVSAEFVNIWLGSTYGRSWARRVRTDAIGQSNINGTSLGAFALGFPGRAEQDRIVDRFNLATAKLDAIEQRLAEEETARRSLSRVAFGNFGLSKDTFALDHLDDLVKTSDDVKELEASILTRAMRGELVEQVPSEGTGRGLLEELAAARELRTISTLDGDDLPFDLPDSWVWVRLGDLAELQMGRTPRRGDTRWWGSSTVPFVSIADLVDQQVITHTKEGVSAAAISEVYRDRLAHKGALLYSFKLTIGKMSILGMDAVHNEAIMSISPYHEETREYLFRILKVVDPMRRTKSAVKGSTLNSKSLAALEIPLPPLDEQRRIVSRIDEFRKCLATLRDRLSL</sequence>
<dbReference type="InterPro" id="IPR044946">
    <property type="entry name" value="Restrct_endonuc_typeI_TRD_sf"/>
</dbReference>
<evidence type="ECO:0000313" key="8">
    <source>
        <dbReference type="Proteomes" id="UP001160130"/>
    </source>
</evidence>
<accession>A0ABT6LA31</accession>
<dbReference type="PANTHER" id="PTHR43140:SF1">
    <property type="entry name" value="TYPE I RESTRICTION ENZYME ECOKI SPECIFICITY SUBUNIT"/>
    <property type="match status" value="1"/>
</dbReference>